<dbReference type="Pfam" id="PF00350">
    <property type="entry name" value="Dynamin_N"/>
    <property type="match status" value="1"/>
</dbReference>
<keyword evidence="9" id="KW-1185">Reference proteome</keyword>
<comment type="subcellular location">
    <subcellularLocation>
        <location evidence="1">Membrane</location>
    </subcellularLocation>
</comment>
<dbReference type="InParanoid" id="A0A2R5GH60"/>
<dbReference type="SUPFAM" id="SSF52540">
    <property type="entry name" value="P-loop containing nucleoside triphosphate hydrolases"/>
    <property type="match status" value="1"/>
</dbReference>
<feature type="transmembrane region" description="Helical" evidence="6">
    <location>
        <begin position="702"/>
        <end position="727"/>
    </location>
</feature>
<dbReference type="InterPro" id="IPR045063">
    <property type="entry name" value="Dynamin_N"/>
</dbReference>
<keyword evidence="3" id="KW-0378">Hydrolase</keyword>
<dbReference type="EMBL" id="BEYU01000074">
    <property type="protein sequence ID" value="GBG30246.1"/>
    <property type="molecule type" value="Genomic_DNA"/>
</dbReference>
<evidence type="ECO:0000256" key="5">
    <source>
        <dbReference type="ARBA" id="ARBA00023136"/>
    </source>
</evidence>
<gene>
    <name evidence="8" type="ORF">FCC1311_064662</name>
</gene>
<evidence type="ECO:0000259" key="7">
    <source>
        <dbReference type="Pfam" id="PF00350"/>
    </source>
</evidence>
<reference evidence="8 9" key="1">
    <citation type="submission" date="2017-12" db="EMBL/GenBank/DDBJ databases">
        <title>Sequencing, de novo assembly and annotation of complete genome of a new Thraustochytrid species, strain FCC1311.</title>
        <authorList>
            <person name="Sedici K."/>
            <person name="Godart F."/>
            <person name="Aiese Cigliano R."/>
            <person name="Sanseverino W."/>
            <person name="Barakat M."/>
            <person name="Ortet P."/>
            <person name="Marechal E."/>
            <person name="Cagnac O."/>
            <person name="Amato A."/>
        </authorList>
    </citation>
    <scope>NUCLEOTIDE SEQUENCE [LARGE SCALE GENOMIC DNA]</scope>
</reference>
<protein>
    <submittedName>
        <fullName evidence="8">Transmembrane GTPase fzo1</fullName>
    </submittedName>
</protein>
<sequence length="820" mass="90878">MSEETDLRVTVLGSINAGKSTLLNALIGAELLPSAATIETACIAEVRHDASLEPGTFKCSSVVEEGEEPKEDIFGENEDERRDSHTRVLQWIRHKNQAEGMPRLTIRTNLTTAKHYTSLGLGGISFFDVPGTNETNGYEDRVREVGKVLARAHFVCIVVSKDEIGATSIEELGALVRKYTKPSCQVGLFINKMDDVVLKERDGIKKSAETEKYNEEKRKALFGRPITFYYTMGKAALHSACRGCDLLKCELVNTHIKLACELPEENNMDGESPLSRNSAARKEYAKVKDQQGIVGPFVARNIDVSDAEQKAREMHDKIARETKKLSGINTIWEKLVLDMLKSRIQMVRALLDVSSESVLLHPDYVNLENLAKYAPEAVEVLARLLSLQRSYDELESSLHSAAESYASDVGRHHEDMNVFIMKKVPEVVTTVPEAKSWNEAPTETVRELVSSAIKKLAEVVRGLRRNALRKEVNAGTREGLKASLENFIGDTEALQSHVPEDDNQYLKDSIKQAVRPPERNFAQLSLHFERNDWTEDRTNVARAFQQDLSGCLPESLEDAPVWFPDLKEAFQEAASLDLDRPNFAQELAELSGSTIKATFDAEDALKYFVLEIYPVITEAAEWYKTVMQTLDKLGLKSDDLDTLRVDFGDDWITQRNFWVMSTDDRKNFLASEGIKTSLERIVQQSAEKHLSSKKRKSALKGAMVGAAVVGAFMTGGGLAMGAAVYTYGAAASSIVASGSGAGAVTGWLKGSTQAGEITAFEECKKKFAPLVNIFLASHEILTMKEVTAKAVENYLSRVRSNARSIYFRPPSEVKAASSRQ</sequence>
<dbReference type="PANTHER" id="PTHR10465:SF0">
    <property type="entry name" value="SARCALUMENIN"/>
    <property type="match status" value="1"/>
</dbReference>
<keyword evidence="4" id="KW-0342">GTP-binding</keyword>
<dbReference type="InterPro" id="IPR027417">
    <property type="entry name" value="P-loop_NTPase"/>
</dbReference>
<dbReference type="InterPro" id="IPR027094">
    <property type="entry name" value="Mitofusin_fam"/>
</dbReference>
<dbReference type="PANTHER" id="PTHR10465">
    <property type="entry name" value="TRANSMEMBRANE GTPASE FZO1"/>
    <property type="match status" value="1"/>
</dbReference>
<dbReference type="GO" id="GO:0016020">
    <property type="term" value="C:membrane"/>
    <property type="evidence" value="ECO:0007669"/>
    <property type="project" value="UniProtKB-SubCell"/>
</dbReference>
<keyword evidence="2" id="KW-0547">Nucleotide-binding</keyword>
<dbReference type="OrthoDB" id="8927528at2759"/>
<name>A0A2R5GH60_9STRA</name>
<keyword evidence="5 6" id="KW-0472">Membrane</keyword>
<evidence type="ECO:0000313" key="8">
    <source>
        <dbReference type="EMBL" id="GBG30246.1"/>
    </source>
</evidence>
<dbReference type="GO" id="GO:0007005">
    <property type="term" value="P:mitochondrion organization"/>
    <property type="evidence" value="ECO:0007669"/>
    <property type="project" value="UniProtKB-ARBA"/>
</dbReference>
<feature type="domain" description="Dynamin N-terminal" evidence="7">
    <location>
        <begin position="9"/>
        <end position="163"/>
    </location>
</feature>
<accession>A0A2R5GH60</accession>
<evidence type="ECO:0000256" key="6">
    <source>
        <dbReference type="SAM" id="Phobius"/>
    </source>
</evidence>
<comment type="caution">
    <text evidence="8">The sequence shown here is derived from an EMBL/GenBank/DDBJ whole genome shotgun (WGS) entry which is preliminary data.</text>
</comment>
<dbReference type="Proteomes" id="UP000241890">
    <property type="component" value="Unassembled WGS sequence"/>
</dbReference>
<evidence type="ECO:0000313" key="9">
    <source>
        <dbReference type="Proteomes" id="UP000241890"/>
    </source>
</evidence>
<organism evidence="8 9">
    <name type="scientific">Hondaea fermentalgiana</name>
    <dbReference type="NCBI Taxonomy" id="2315210"/>
    <lineage>
        <taxon>Eukaryota</taxon>
        <taxon>Sar</taxon>
        <taxon>Stramenopiles</taxon>
        <taxon>Bigyra</taxon>
        <taxon>Labyrinthulomycetes</taxon>
        <taxon>Thraustochytrida</taxon>
        <taxon>Thraustochytriidae</taxon>
        <taxon>Hondaea</taxon>
    </lineage>
</organism>
<evidence type="ECO:0000256" key="2">
    <source>
        <dbReference type="ARBA" id="ARBA00022741"/>
    </source>
</evidence>
<proteinExistence type="predicted"/>
<dbReference type="AlphaFoldDB" id="A0A2R5GH60"/>
<dbReference type="GO" id="GO:0003924">
    <property type="term" value="F:GTPase activity"/>
    <property type="evidence" value="ECO:0007669"/>
    <property type="project" value="InterPro"/>
</dbReference>
<dbReference type="Gene3D" id="3.40.50.300">
    <property type="entry name" value="P-loop containing nucleotide triphosphate hydrolases"/>
    <property type="match status" value="1"/>
</dbReference>
<evidence type="ECO:0000256" key="1">
    <source>
        <dbReference type="ARBA" id="ARBA00004370"/>
    </source>
</evidence>
<evidence type="ECO:0000256" key="4">
    <source>
        <dbReference type="ARBA" id="ARBA00023134"/>
    </source>
</evidence>
<keyword evidence="6 8" id="KW-0812">Transmembrane</keyword>
<keyword evidence="6" id="KW-1133">Transmembrane helix</keyword>
<evidence type="ECO:0000256" key="3">
    <source>
        <dbReference type="ARBA" id="ARBA00022801"/>
    </source>
</evidence>
<dbReference type="GO" id="GO:0005525">
    <property type="term" value="F:GTP binding"/>
    <property type="evidence" value="ECO:0007669"/>
    <property type="project" value="UniProtKB-KW"/>
</dbReference>